<dbReference type="Proteomes" id="UP001595925">
    <property type="component" value="Unassembled WGS sequence"/>
</dbReference>
<feature type="transmembrane region" description="Helical" evidence="1">
    <location>
        <begin position="71"/>
        <end position="91"/>
    </location>
</feature>
<dbReference type="EMBL" id="JBHSJG010000023">
    <property type="protein sequence ID" value="MFC4987360.1"/>
    <property type="molecule type" value="Genomic_DNA"/>
</dbReference>
<proteinExistence type="predicted"/>
<comment type="caution">
    <text evidence="2">The sequence shown here is derived from an EMBL/GenBank/DDBJ whole genome shotgun (WGS) entry which is preliminary data.</text>
</comment>
<dbReference type="RefSeq" id="WP_224830103.1">
    <property type="nucleotide sequence ID" value="NZ_JAIVEF010000038.1"/>
</dbReference>
<evidence type="ECO:0000313" key="2">
    <source>
        <dbReference type="EMBL" id="MFC4987360.1"/>
    </source>
</evidence>
<protein>
    <submittedName>
        <fullName evidence="2">Uncharacterized protein</fullName>
    </submittedName>
</protein>
<accession>A0ABD5QCN6</accession>
<name>A0ABD5QCN6_9EURY</name>
<dbReference type="AlphaFoldDB" id="A0ABD5QCN6"/>
<sequence length="200" mass="21608">MNALKRFAAFFSEFDSLNPPYTIRMNDFACEKRLDRVRNAKIRSSGSVHAHGLKSRGFLGKMEACIHMRKLTIGLVVLIAAAVLTAGAVAAQGVAGGADDETSMDEQQEEREAMMGEMNDCPMADGGMMGMMHGDDMEESEAMMGEEMMDEMDERTREECQEMMGGGGMMGMMNGGMMDGMMGGGMDNMMNGDGSGMGCH</sequence>
<keyword evidence="1" id="KW-0812">Transmembrane</keyword>
<keyword evidence="3" id="KW-1185">Reference proteome</keyword>
<keyword evidence="1" id="KW-1133">Transmembrane helix</keyword>
<organism evidence="2 3">
    <name type="scientific">Saliphagus infecundisoli</name>
    <dbReference type="NCBI Taxonomy" id="1849069"/>
    <lineage>
        <taxon>Archaea</taxon>
        <taxon>Methanobacteriati</taxon>
        <taxon>Methanobacteriota</taxon>
        <taxon>Stenosarchaea group</taxon>
        <taxon>Halobacteria</taxon>
        <taxon>Halobacteriales</taxon>
        <taxon>Natrialbaceae</taxon>
        <taxon>Saliphagus</taxon>
    </lineage>
</organism>
<evidence type="ECO:0000313" key="3">
    <source>
        <dbReference type="Proteomes" id="UP001595925"/>
    </source>
</evidence>
<keyword evidence="1" id="KW-0472">Membrane</keyword>
<evidence type="ECO:0000256" key="1">
    <source>
        <dbReference type="SAM" id="Phobius"/>
    </source>
</evidence>
<reference evidence="2 3" key="1">
    <citation type="journal article" date="2019" name="Int. J. Syst. Evol. Microbiol.">
        <title>The Global Catalogue of Microorganisms (GCM) 10K type strain sequencing project: providing services to taxonomists for standard genome sequencing and annotation.</title>
        <authorList>
            <consortium name="The Broad Institute Genomics Platform"/>
            <consortium name="The Broad Institute Genome Sequencing Center for Infectious Disease"/>
            <person name="Wu L."/>
            <person name="Ma J."/>
        </authorList>
    </citation>
    <scope>NUCLEOTIDE SEQUENCE [LARGE SCALE GENOMIC DNA]</scope>
    <source>
        <strain evidence="2 3">CGMCC 1.15824</strain>
    </source>
</reference>
<gene>
    <name evidence="2" type="ORF">ACFPFO_06205</name>
</gene>